<evidence type="ECO:0000256" key="5">
    <source>
        <dbReference type="ARBA" id="ARBA00022840"/>
    </source>
</evidence>
<evidence type="ECO:0000259" key="6">
    <source>
        <dbReference type="Pfam" id="PF13607"/>
    </source>
</evidence>
<organism evidence="7">
    <name type="scientific">Candidatus Syntropharchaeum butanivorans</name>
    <dbReference type="NCBI Taxonomy" id="1839936"/>
    <lineage>
        <taxon>Archaea</taxon>
        <taxon>Methanobacteriati</taxon>
        <taxon>Methanobacteriota</taxon>
        <taxon>Stenosarchaea group</taxon>
        <taxon>Methanomicrobia</taxon>
        <taxon>Methanosarcinales</taxon>
        <taxon>ANME-2 cluster</taxon>
        <taxon>Candidatus Syntropharchaeum</taxon>
    </lineage>
</organism>
<feature type="non-terminal residue" evidence="7">
    <location>
        <position position="1"/>
    </location>
</feature>
<dbReference type="SUPFAM" id="SSF52210">
    <property type="entry name" value="Succinyl-CoA synthetase domains"/>
    <property type="match status" value="2"/>
</dbReference>
<name>A0A7C0X3Q4_9EURY</name>
<dbReference type="AlphaFoldDB" id="A0A7C0X3Q4"/>
<dbReference type="InterPro" id="IPR016102">
    <property type="entry name" value="Succinyl-CoA_synth-like"/>
</dbReference>
<dbReference type="InterPro" id="IPR051538">
    <property type="entry name" value="Acyl-CoA_Synth/Transferase"/>
</dbReference>
<accession>A0A7C0X3Q4</accession>
<comment type="catalytic activity">
    <reaction evidence="1">
        <text>acetate + ATP + CoA = acetyl-CoA + ADP + phosphate</text>
        <dbReference type="Rhea" id="RHEA:15081"/>
        <dbReference type="ChEBI" id="CHEBI:30089"/>
        <dbReference type="ChEBI" id="CHEBI:30616"/>
        <dbReference type="ChEBI" id="CHEBI:43474"/>
        <dbReference type="ChEBI" id="CHEBI:57287"/>
        <dbReference type="ChEBI" id="CHEBI:57288"/>
        <dbReference type="ChEBI" id="CHEBI:456216"/>
        <dbReference type="EC" id="6.2.1.13"/>
    </reaction>
</comment>
<proteinExistence type="predicted"/>
<evidence type="ECO:0000256" key="4">
    <source>
        <dbReference type="ARBA" id="ARBA00022741"/>
    </source>
</evidence>
<evidence type="ECO:0000256" key="3">
    <source>
        <dbReference type="ARBA" id="ARBA00022598"/>
    </source>
</evidence>
<dbReference type="PANTHER" id="PTHR43334:SF1">
    <property type="entry name" value="3-HYDROXYPROPIONATE--COA LIGASE [ADP-FORMING]"/>
    <property type="match status" value="1"/>
</dbReference>
<dbReference type="PANTHER" id="PTHR43334">
    <property type="entry name" value="ACETATE--COA LIGASE [ADP-FORMING]"/>
    <property type="match status" value="1"/>
</dbReference>
<dbReference type="Proteomes" id="UP000885863">
    <property type="component" value="Unassembled WGS sequence"/>
</dbReference>
<keyword evidence="3" id="KW-0436">Ligase</keyword>
<dbReference type="Pfam" id="PF13607">
    <property type="entry name" value="Succ_CoA_lig"/>
    <property type="match status" value="1"/>
</dbReference>
<gene>
    <name evidence="7" type="ORF">ENG09_01945</name>
</gene>
<dbReference type="InterPro" id="IPR032875">
    <property type="entry name" value="Succ_CoA_lig_flav_dom"/>
</dbReference>
<dbReference type="GO" id="GO:0005524">
    <property type="term" value="F:ATP binding"/>
    <property type="evidence" value="ECO:0007669"/>
    <property type="project" value="UniProtKB-KW"/>
</dbReference>
<evidence type="ECO:0000256" key="1">
    <source>
        <dbReference type="ARBA" id="ARBA00001619"/>
    </source>
</evidence>
<dbReference type="EC" id="6.2.1.13" evidence="2"/>
<feature type="domain" description="Succinyl-CoA synthetase-like flavodoxin" evidence="6">
    <location>
        <begin position="9"/>
        <end position="124"/>
    </location>
</feature>
<dbReference type="GO" id="GO:0043758">
    <property type="term" value="F:acetate-CoA ligase (ADP-forming) activity"/>
    <property type="evidence" value="ECO:0007669"/>
    <property type="project" value="UniProtKB-EC"/>
</dbReference>
<keyword evidence="5" id="KW-0067">ATP-binding</keyword>
<evidence type="ECO:0000256" key="2">
    <source>
        <dbReference type="ARBA" id="ARBA00012957"/>
    </source>
</evidence>
<protein>
    <recommendedName>
        <fullName evidence="2">acetate--CoA ligase (ADP-forming)</fullName>
        <ecNumber evidence="2">6.2.1.13</ecNumber>
    </recommendedName>
</protein>
<comment type="caution">
    <text evidence="7">The sequence shown here is derived from an EMBL/GenBank/DDBJ whole genome shotgun (WGS) entry which is preliminary data.</text>
</comment>
<sequence length="296" mass="32673">GFARWITSSQYFGIDKVVILGNRCDIDEADAVDHLGSDPSCSVIGLYLEGVKDGRKFLKAVERAASRKPLLVLKSGRTPLGAEAATSHTGSLSGEDRIFDAALRRAGAIRVYDFDELFDLAKTFSYFADLPPAEDLRVGVVSVSGAGCVLSADAIGDYGLRLAGLGEDTIERILSVYPSGWIARNPIDMWSAIEEVGAFDAYLTITEAVLEDDGVDGASIIFMLIPDVTEMDIRRFLREIKPYRKPFTLCFMGGDMRLVHEWEQIAEGESIPVFHSPERAIRALGAILRWKHERRR</sequence>
<keyword evidence="4" id="KW-0547">Nucleotide-binding</keyword>
<dbReference type="Gene3D" id="3.40.50.261">
    <property type="entry name" value="Succinyl-CoA synthetase domains"/>
    <property type="match status" value="2"/>
</dbReference>
<reference evidence="7" key="1">
    <citation type="journal article" date="2020" name="mSystems">
        <title>Genome- and Community-Level Interaction Insights into Carbon Utilization and Element Cycling Functions of Hydrothermarchaeota in Hydrothermal Sediment.</title>
        <authorList>
            <person name="Zhou Z."/>
            <person name="Liu Y."/>
            <person name="Xu W."/>
            <person name="Pan J."/>
            <person name="Luo Z.H."/>
            <person name="Li M."/>
        </authorList>
    </citation>
    <scope>NUCLEOTIDE SEQUENCE [LARGE SCALE GENOMIC DNA]</scope>
    <source>
        <strain evidence="7">HyVt-185</strain>
    </source>
</reference>
<dbReference type="EMBL" id="DQZR01000079">
    <property type="protein sequence ID" value="HDM36006.1"/>
    <property type="molecule type" value="Genomic_DNA"/>
</dbReference>
<evidence type="ECO:0000313" key="7">
    <source>
        <dbReference type="EMBL" id="HDM36006.1"/>
    </source>
</evidence>